<gene>
    <name evidence="2" type="ORF">OCV63_14265</name>
</gene>
<name>A0ABT2S0D1_9FIRM</name>
<protein>
    <submittedName>
        <fullName evidence="2">Dihydroxyacetone kinase subunit DhaK</fullName>
    </submittedName>
</protein>
<dbReference type="PROSITE" id="PS51481">
    <property type="entry name" value="DHAK"/>
    <property type="match status" value="1"/>
</dbReference>
<keyword evidence="2" id="KW-0808">Transferase</keyword>
<organism evidence="2 3">
    <name type="scientific">Laedolimicola ammoniilytica</name>
    <dbReference type="NCBI Taxonomy" id="2981771"/>
    <lineage>
        <taxon>Bacteria</taxon>
        <taxon>Bacillati</taxon>
        <taxon>Bacillota</taxon>
        <taxon>Clostridia</taxon>
        <taxon>Lachnospirales</taxon>
        <taxon>Lachnospiraceae</taxon>
        <taxon>Laedolimicola</taxon>
    </lineage>
</organism>
<dbReference type="Gene3D" id="3.40.50.10440">
    <property type="entry name" value="Dihydroxyacetone kinase, domain 1"/>
    <property type="match status" value="1"/>
</dbReference>
<accession>A0ABT2S0D1</accession>
<evidence type="ECO:0000313" key="3">
    <source>
        <dbReference type="Proteomes" id="UP001652461"/>
    </source>
</evidence>
<evidence type="ECO:0000313" key="2">
    <source>
        <dbReference type="EMBL" id="MCU6698043.1"/>
    </source>
</evidence>
<dbReference type="EMBL" id="JAOQKC010000024">
    <property type="protein sequence ID" value="MCU6698043.1"/>
    <property type="molecule type" value="Genomic_DNA"/>
</dbReference>
<sequence length="333" mass="35701">MKKIINRPEDYTDDMLRGIYAAHSDLVRYVENDLRCYCTAKKKKGKVAIVTGGGTGHLPLFLGYVGEGLLDGCGVGSVFQSPSAEQIYNISKEVDAGAGILYIYGNYTGDIMNFDIAAEMCEMDGIQVKSIVGADDVNSASSENAGARRGVAGIFFMYKCAGAKAAKGGTLEEVLEAAEKAKENIRTVGFSLTPCVIPELGKSNFTLGENEMAMGMGIHGEPGVWNGPILTADELAEESLDTILKDMPVESGEEVAILVNGLGATSLEELYILSGSISKKLEAKKIAIYRTFVGEYATSMEMAGASVSLMRLDEEQKRLLDAPAYTPFYNQKG</sequence>
<dbReference type="RefSeq" id="WP_158364951.1">
    <property type="nucleotide sequence ID" value="NZ_JAOQKC010000024.1"/>
</dbReference>
<dbReference type="Gene3D" id="3.30.1180.20">
    <property type="entry name" value="Dihydroxyacetone kinase, domain 2"/>
    <property type="match status" value="1"/>
</dbReference>
<keyword evidence="2" id="KW-0418">Kinase</keyword>
<dbReference type="PANTHER" id="PTHR28629:SF4">
    <property type="entry name" value="TRIOKINASE_FMN CYCLASE"/>
    <property type="match status" value="1"/>
</dbReference>
<dbReference type="GO" id="GO:0016301">
    <property type="term" value="F:kinase activity"/>
    <property type="evidence" value="ECO:0007669"/>
    <property type="project" value="UniProtKB-KW"/>
</dbReference>
<dbReference type="Pfam" id="PF02733">
    <property type="entry name" value="Dak1"/>
    <property type="match status" value="1"/>
</dbReference>
<reference evidence="2 3" key="1">
    <citation type="journal article" date="2021" name="ISME Commun">
        <title>Automated analysis of genomic sequences facilitates high-throughput and comprehensive description of bacteria.</title>
        <authorList>
            <person name="Hitch T.C.A."/>
        </authorList>
    </citation>
    <scope>NUCLEOTIDE SEQUENCE [LARGE SCALE GENOMIC DNA]</scope>
    <source>
        <strain evidence="2 3">Sanger_04</strain>
    </source>
</reference>
<dbReference type="InterPro" id="IPR050861">
    <property type="entry name" value="Dihydroxyacetone_Kinase"/>
</dbReference>
<dbReference type="InterPro" id="IPR004006">
    <property type="entry name" value="DhaK_dom"/>
</dbReference>
<proteinExistence type="predicted"/>
<dbReference type="SUPFAM" id="SSF82549">
    <property type="entry name" value="DAK1/DegV-like"/>
    <property type="match status" value="1"/>
</dbReference>
<feature type="domain" description="DhaK" evidence="1">
    <location>
        <begin position="7"/>
        <end position="329"/>
    </location>
</feature>
<dbReference type="Proteomes" id="UP001652461">
    <property type="component" value="Unassembled WGS sequence"/>
</dbReference>
<evidence type="ECO:0000259" key="1">
    <source>
        <dbReference type="PROSITE" id="PS51481"/>
    </source>
</evidence>
<dbReference type="PANTHER" id="PTHR28629">
    <property type="entry name" value="TRIOKINASE/FMN CYCLASE"/>
    <property type="match status" value="1"/>
</dbReference>
<keyword evidence="3" id="KW-1185">Reference proteome</keyword>
<comment type="caution">
    <text evidence="2">The sequence shown here is derived from an EMBL/GenBank/DDBJ whole genome shotgun (WGS) entry which is preliminary data.</text>
</comment>